<proteinExistence type="predicted"/>
<feature type="domain" description="Thiol:disulfide interchange protein DsbD N-terminal" evidence="2">
    <location>
        <begin position="51"/>
        <end position="150"/>
    </location>
</feature>
<dbReference type="RefSeq" id="WP_156713699.1">
    <property type="nucleotide sequence ID" value="NZ_WPHG01000003.1"/>
</dbReference>
<evidence type="ECO:0000256" key="1">
    <source>
        <dbReference type="SAM" id="SignalP"/>
    </source>
</evidence>
<dbReference type="Pfam" id="PF11412">
    <property type="entry name" value="DsbD_N"/>
    <property type="match status" value="1"/>
</dbReference>
<evidence type="ECO:0000313" key="3">
    <source>
        <dbReference type="EMBL" id="MVA98806.1"/>
    </source>
</evidence>
<dbReference type="AlphaFoldDB" id="A0A844QFR3"/>
<keyword evidence="4" id="KW-1185">Reference proteome</keyword>
<organism evidence="3 4">
    <name type="scientific">Nitratireductor arenosus</name>
    <dbReference type="NCBI Taxonomy" id="2682096"/>
    <lineage>
        <taxon>Bacteria</taxon>
        <taxon>Pseudomonadati</taxon>
        <taxon>Pseudomonadota</taxon>
        <taxon>Alphaproteobacteria</taxon>
        <taxon>Hyphomicrobiales</taxon>
        <taxon>Phyllobacteriaceae</taxon>
        <taxon>Nitratireductor</taxon>
    </lineage>
</organism>
<dbReference type="Proteomes" id="UP000463224">
    <property type="component" value="Unassembled WGS sequence"/>
</dbReference>
<protein>
    <recommendedName>
        <fullName evidence="2">Thiol:disulfide interchange protein DsbD N-terminal domain-containing protein</fullName>
    </recommendedName>
</protein>
<feature type="chain" id="PRO_5032887879" description="Thiol:disulfide interchange protein DsbD N-terminal domain-containing protein" evidence="1">
    <location>
        <begin position="24"/>
        <end position="269"/>
    </location>
</feature>
<feature type="signal peptide" evidence="1">
    <location>
        <begin position="1"/>
        <end position="23"/>
    </location>
</feature>
<gene>
    <name evidence="3" type="ORF">GN330_16285</name>
</gene>
<keyword evidence="1" id="KW-0732">Signal</keyword>
<sequence>MKRIWSAALAAVLTASAAGRAHAASSESLQTDGATIRLITTGLADRDGVLRGALEVDLEPGWKTYWRDPGASGVPPQITLDGSLNVKSARLDYPAPQWHEDSYGAWAGYDAPVRFPVVFTVAAPDRYSLIKADIFLGVCQAVCIPVQARLSVEPGSAPDAPADRAAVAAAFAALPAPANEDFGVAAARLDGDVLVVETATPAGSGGAALFVAGAEGYLFGLPRADQSHTDQVIFRVPVLQRPDIDGAPTAAAYTLVTNAGAVSGEIDLP</sequence>
<evidence type="ECO:0000259" key="2">
    <source>
        <dbReference type="Pfam" id="PF11412"/>
    </source>
</evidence>
<evidence type="ECO:0000313" key="4">
    <source>
        <dbReference type="Proteomes" id="UP000463224"/>
    </source>
</evidence>
<name>A0A844QFR3_9HYPH</name>
<reference evidence="3 4" key="1">
    <citation type="submission" date="2019-12" db="EMBL/GenBank/DDBJ databases">
        <title>Nitratireductor arenosus sp. nov., Isolated from sea sand, Jeju island, South Korea.</title>
        <authorList>
            <person name="Kim W."/>
        </authorList>
    </citation>
    <scope>NUCLEOTIDE SEQUENCE [LARGE SCALE GENOMIC DNA]</scope>
    <source>
        <strain evidence="3 4">CAU 1489</strain>
    </source>
</reference>
<dbReference type="EMBL" id="WPHG01000003">
    <property type="protein sequence ID" value="MVA98806.1"/>
    <property type="molecule type" value="Genomic_DNA"/>
</dbReference>
<dbReference type="InterPro" id="IPR028250">
    <property type="entry name" value="DsbDN"/>
</dbReference>
<comment type="caution">
    <text evidence="3">The sequence shown here is derived from an EMBL/GenBank/DDBJ whole genome shotgun (WGS) entry which is preliminary data.</text>
</comment>
<accession>A0A844QFR3</accession>